<dbReference type="EnsemblProtists" id="Phyra78802">
    <property type="protein sequence ID" value="Phyra78802"/>
    <property type="gene ID" value="Phyra78802"/>
</dbReference>
<evidence type="ECO:0000313" key="3">
    <source>
        <dbReference type="Proteomes" id="UP000005238"/>
    </source>
</evidence>
<dbReference type="eggNOG" id="ENOG502REZ7">
    <property type="taxonomic scope" value="Eukaryota"/>
</dbReference>
<dbReference type="STRING" id="164328.H3GPY5"/>
<dbReference type="HOGENOM" id="CLU_768298_0_0_1"/>
<accession>H3GPY5</accession>
<feature type="chain" id="PRO_5003587592" evidence="1">
    <location>
        <begin position="19"/>
        <end position="361"/>
    </location>
</feature>
<dbReference type="AlphaFoldDB" id="H3GPY5"/>
<dbReference type="InParanoid" id="H3GPY5"/>
<feature type="signal peptide" evidence="1">
    <location>
        <begin position="1"/>
        <end position="18"/>
    </location>
</feature>
<protein>
    <submittedName>
        <fullName evidence="2">Uncharacterized protein</fullName>
    </submittedName>
</protein>
<evidence type="ECO:0000313" key="2">
    <source>
        <dbReference type="EnsemblProtists" id="Phyra78802"/>
    </source>
</evidence>
<evidence type="ECO:0000256" key="1">
    <source>
        <dbReference type="SAM" id="SignalP"/>
    </source>
</evidence>
<dbReference type="VEuPathDB" id="FungiDB:KRP23_12169"/>
<sequence>MATRTSLLSALLVTVATTSSDTASTARVVVPDLAGMIYPSPCISQHVRFGDHNSSFPTAYELVASTTASVTCVDARLCLELQISSVFDMDLFFLHRYDTNTPLVSATSEGYDAKDILPLIPVSTDGEPTVWWFQSNATDAPTGSAAGPSTTSAPPAIDLLLSLRQRSQRLSARDQLLVQLHFQSVDSRTATSAIQVYSVYGSQRATRRVDANTIRVALSITRNTETSLEKRLATSRSRLADACSKREELRTASIKVPVKFVERVVLAEGDIIRAAVRRHAWRGVSEVNGDDILQAAAATQQSFVSDRNETNVAGMEELRELAKEAFRESAERVSKSMAEFVPSEEARTVQLNVCVVSIFVC</sequence>
<dbReference type="VEuPathDB" id="FungiDB:KRP22_9139"/>
<proteinExistence type="predicted"/>
<name>H3GPY5_PHYRM</name>
<keyword evidence="1" id="KW-0732">Signal</keyword>
<dbReference type="EMBL" id="DS566031">
    <property type="status" value="NOT_ANNOTATED_CDS"/>
    <property type="molecule type" value="Genomic_DNA"/>
</dbReference>
<keyword evidence="3" id="KW-1185">Reference proteome</keyword>
<organism evidence="2 3">
    <name type="scientific">Phytophthora ramorum</name>
    <name type="common">Sudden oak death agent</name>
    <dbReference type="NCBI Taxonomy" id="164328"/>
    <lineage>
        <taxon>Eukaryota</taxon>
        <taxon>Sar</taxon>
        <taxon>Stramenopiles</taxon>
        <taxon>Oomycota</taxon>
        <taxon>Peronosporomycetes</taxon>
        <taxon>Peronosporales</taxon>
        <taxon>Peronosporaceae</taxon>
        <taxon>Phytophthora</taxon>
    </lineage>
</organism>
<reference evidence="3" key="1">
    <citation type="journal article" date="2006" name="Science">
        <title>Phytophthora genome sequences uncover evolutionary origins and mechanisms of pathogenesis.</title>
        <authorList>
            <person name="Tyler B.M."/>
            <person name="Tripathy S."/>
            <person name="Zhang X."/>
            <person name="Dehal P."/>
            <person name="Jiang R.H."/>
            <person name="Aerts A."/>
            <person name="Arredondo F.D."/>
            <person name="Baxter L."/>
            <person name="Bensasson D."/>
            <person name="Beynon J.L."/>
            <person name="Chapman J."/>
            <person name="Damasceno C.M."/>
            <person name="Dorrance A.E."/>
            <person name="Dou D."/>
            <person name="Dickerman A.W."/>
            <person name="Dubchak I.L."/>
            <person name="Garbelotto M."/>
            <person name="Gijzen M."/>
            <person name="Gordon S.G."/>
            <person name="Govers F."/>
            <person name="Grunwald N.J."/>
            <person name="Huang W."/>
            <person name="Ivors K.L."/>
            <person name="Jones R.W."/>
            <person name="Kamoun S."/>
            <person name="Krampis K."/>
            <person name="Lamour K.H."/>
            <person name="Lee M.K."/>
            <person name="McDonald W.H."/>
            <person name="Medina M."/>
            <person name="Meijer H.J."/>
            <person name="Nordberg E.K."/>
            <person name="Maclean D.J."/>
            <person name="Ospina-Giraldo M.D."/>
            <person name="Morris P.F."/>
            <person name="Phuntumart V."/>
            <person name="Putnam N.H."/>
            <person name="Rash S."/>
            <person name="Rose J.K."/>
            <person name="Sakihama Y."/>
            <person name="Salamov A.A."/>
            <person name="Savidor A."/>
            <person name="Scheuring C.F."/>
            <person name="Smith B.M."/>
            <person name="Sobral B.W."/>
            <person name="Terry A."/>
            <person name="Torto-Alalibo T.A."/>
            <person name="Win J."/>
            <person name="Xu Z."/>
            <person name="Zhang H."/>
            <person name="Grigoriev I.V."/>
            <person name="Rokhsar D.S."/>
            <person name="Boore J.L."/>
        </authorList>
    </citation>
    <scope>NUCLEOTIDE SEQUENCE [LARGE SCALE GENOMIC DNA]</scope>
    <source>
        <strain evidence="3">Pr102</strain>
    </source>
</reference>
<reference evidence="2" key="2">
    <citation type="submission" date="2015-06" db="UniProtKB">
        <authorList>
            <consortium name="EnsemblProtists"/>
        </authorList>
    </citation>
    <scope>IDENTIFICATION</scope>
    <source>
        <strain evidence="2">Pr102</strain>
    </source>
</reference>
<dbReference type="Proteomes" id="UP000005238">
    <property type="component" value="Unassembled WGS sequence"/>
</dbReference>